<keyword evidence="3" id="KW-1185">Reference proteome</keyword>
<accession>A0A8J5XHN4</accession>
<keyword evidence="1" id="KW-0175">Coiled coil</keyword>
<proteinExistence type="predicted"/>
<gene>
    <name evidence="2" type="ORF">KFE25_002381</name>
</gene>
<dbReference type="AlphaFoldDB" id="A0A8J5XHN4"/>
<name>A0A8J5XHN4_DIALT</name>
<dbReference type="Proteomes" id="UP000751190">
    <property type="component" value="Unassembled WGS sequence"/>
</dbReference>
<protein>
    <submittedName>
        <fullName evidence="2">Uncharacterized protein</fullName>
    </submittedName>
</protein>
<dbReference type="EMBL" id="JAGTXO010000027">
    <property type="protein sequence ID" value="KAG8461192.1"/>
    <property type="molecule type" value="Genomic_DNA"/>
</dbReference>
<reference evidence="2" key="1">
    <citation type="submission" date="2021-05" db="EMBL/GenBank/DDBJ databases">
        <title>The genome of the haptophyte Pavlova lutheri (Diacronema luteri, Pavlovales) - a model for lipid biosynthesis in eukaryotic algae.</title>
        <authorList>
            <person name="Hulatt C.J."/>
            <person name="Posewitz M.C."/>
        </authorList>
    </citation>
    <scope>NUCLEOTIDE SEQUENCE</scope>
    <source>
        <strain evidence="2">NIVA-4/92</strain>
    </source>
</reference>
<evidence type="ECO:0000313" key="2">
    <source>
        <dbReference type="EMBL" id="KAG8461192.1"/>
    </source>
</evidence>
<evidence type="ECO:0000256" key="1">
    <source>
        <dbReference type="SAM" id="Coils"/>
    </source>
</evidence>
<feature type="coiled-coil region" evidence="1">
    <location>
        <begin position="39"/>
        <end position="66"/>
    </location>
</feature>
<comment type="caution">
    <text evidence="2">The sequence shown here is derived from an EMBL/GenBank/DDBJ whole genome shotgun (WGS) entry which is preliminary data.</text>
</comment>
<sequence>MPNTPASVMRRALFAQEGGLSEPDDEFAVHVSDAGELDSVAVQNERAFVDEALERLREEVKTLDETDWMFAPQRARAR</sequence>
<organism evidence="2 3">
    <name type="scientific">Diacronema lutheri</name>
    <name type="common">Unicellular marine alga</name>
    <name type="synonym">Monochrysis lutheri</name>
    <dbReference type="NCBI Taxonomy" id="2081491"/>
    <lineage>
        <taxon>Eukaryota</taxon>
        <taxon>Haptista</taxon>
        <taxon>Haptophyta</taxon>
        <taxon>Pavlovophyceae</taxon>
        <taxon>Pavlovales</taxon>
        <taxon>Pavlovaceae</taxon>
        <taxon>Diacronema</taxon>
    </lineage>
</organism>
<evidence type="ECO:0000313" key="3">
    <source>
        <dbReference type="Proteomes" id="UP000751190"/>
    </source>
</evidence>